<evidence type="ECO:0000313" key="2">
    <source>
        <dbReference type="Proteomes" id="UP000076552"/>
    </source>
</evidence>
<dbReference type="Proteomes" id="UP000076552">
    <property type="component" value="Unassembled WGS sequence"/>
</dbReference>
<feature type="non-terminal residue" evidence="1">
    <location>
        <position position="107"/>
    </location>
</feature>
<dbReference type="AlphaFoldDB" id="A0A166RE55"/>
<proteinExistence type="predicted"/>
<protein>
    <submittedName>
        <fullName evidence="1">Uncharacterized protein</fullName>
    </submittedName>
</protein>
<accession>A0A166RE55</accession>
<gene>
    <name evidence="1" type="ORF">CT0861_10108</name>
</gene>
<sequence length="107" mass="12223">MNSDSSSLTGPRAHNSIAIPLWRSLELKRKREEQKTAQLPNSEFLDRVVSHMRSTALVRDLVGEGPDKTDASLRVLLMQSRLVKWRARAELDADMRSPVRFFKSGFQ</sequence>
<keyword evidence="2" id="KW-1185">Reference proteome</keyword>
<dbReference type="EMBL" id="LFIV01000113">
    <property type="protein sequence ID" value="KZL69131.1"/>
    <property type="molecule type" value="Genomic_DNA"/>
</dbReference>
<evidence type="ECO:0000313" key="1">
    <source>
        <dbReference type="EMBL" id="KZL69131.1"/>
    </source>
</evidence>
<name>A0A166RE55_9PEZI</name>
<comment type="caution">
    <text evidence="1">The sequence shown here is derived from an EMBL/GenBank/DDBJ whole genome shotgun (WGS) entry which is preliminary data.</text>
</comment>
<reference evidence="1 2" key="1">
    <citation type="submission" date="2015-06" db="EMBL/GenBank/DDBJ databases">
        <title>Survival trade-offs in plant roots during colonization by closely related pathogenic and mutualistic fungi.</title>
        <authorList>
            <person name="Hacquard S."/>
            <person name="Kracher B."/>
            <person name="Hiruma K."/>
            <person name="Weinman A."/>
            <person name="Muench P."/>
            <person name="Garrido Oter R."/>
            <person name="Ver Loren van Themaat E."/>
            <person name="Dallerey J.-F."/>
            <person name="Damm U."/>
            <person name="Henrissat B."/>
            <person name="Lespinet O."/>
            <person name="Thon M."/>
            <person name="Kemen E."/>
            <person name="McHardy A.C."/>
            <person name="Schulze-Lefert P."/>
            <person name="O'Connell R.J."/>
        </authorList>
    </citation>
    <scope>NUCLEOTIDE SEQUENCE [LARGE SCALE GENOMIC DNA]</scope>
    <source>
        <strain evidence="1 2">0861</strain>
    </source>
</reference>
<organism evidence="1 2">
    <name type="scientific">Colletotrichum tofieldiae</name>
    <dbReference type="NCBI Taxonomy" id="708197"/>
    <lineage>
        <taxon>Eukaryota</taxon>
        <taxon>Fungi</taxon>
        <taxon>Dikarya</taxon>
        <taxon>Ascomycota</taxon>
        <taxon>Pezizomycotina</taxon>
        <taxon>Sordariomycetes</taxon>
        <taxon>Hypocreomycetidae</taxon>
        <taxon>Glomerellales</taxon>
        <taxon>Glomerellaceae</taxon>
        <taxon>Colletotrichum</taxon>
        <taxon>Colletotrichum spaethianum species complex</taxon>
    </lineage>
</organism>